<protein>
    <submittedName>
        <fullName evidence="2">Uncharacterized protein</fullName>
    </submittedName>
</protein>
<name>A0A9J6ECN3_RHIMP</name>
<comment type="caution">
    <text evidence="2">The sequence shown here is derived from an EMBL/GenBank/DDBJ whole genome shotgun (WGS) entry which is preliminary data.</text>
</comment>
<feature type="region of interest" description="Disordered" evidence="1">
    <location>
        <begin position="48"/>
        <end position="70"/>
    </location>
</feature>
<feature type="compositionally biased region" description="Low complexity" evidence="1">
    <location>
        <begin position="179"/>
        <end position="191"/>
    </location>
</feature>
<proteinExistence type="predicted"/>
<reference evidence="2" key="1">
    <citation type="journal article" date="2020" name="Cell">
        <title>Large-Scale Comparative Analyses of Tick Genomes Elucidate Their Genetic Diversity and Vector Capacities.</title>
        <authorList>
            <consortium name="Tick Genome and Microbiome Consortium (TIGMIC)"/>
            <person name="Jia N."/>
            <person name="Wang J."/>
            <person name="Shi W."/>
            <person name="Du L."/>
            <person name="Sun Y."/>
            <person name="Zhan W."/>
            <person name="Jiang J.F."/>
            <person name="Wang Q."/>
            <person name="Zhang B."/>
            <person name="Ji P."/>
            <person name="Bell-Sakyi L."/>
            <person name="Cui X.M."/>
            <person name="Yuan T.T."/>
            <person name="Jiang B.G."/>
            <person name="Yang W.F."/>
            <person name="Lam T.T."/>
            <person name="Chang Q.C."/>
            <person name="Ding S.J."/>
            <person name="Wang X.J."/>
            <person name="Zhu J.G."/>
            <person name="Ruan X.D."/>
            <person name="Zhao L."/>
            <person name="Wei J.T."/>
            <person name="Ye R.Z."/>
            <person name="Que T.C."/>
            <person name="Du C.H."/>
            <person name="Zhou Y.H."/>
            <person name="Cheng J.X."/>
            <person name="Dai P.F."/>
            <person name="Guo W.B."/>
            <person name="Han X.H."/>
            <person name="Huang E.J."/>
            <person name="Li L.F."/>
            <person name="Wei W."/>
            <person name="Gao Y.C."/>
            <person name="Liu J.Z."/>
            <person name="Shao H.Z."/>
            <person name="Wang X."/>
            <person name="Wang C.C."/>
            <person name="Yang T.C."/>
            <person name="Huo Q.B."/>
            <person name="Li W."/>
            <person name="Chen H.Y."/>
            <person name="Chen S.E."/>
            <person name="Zhou L.G."/>
            <person name="Ni X.B."/>
            <person name="Tian J.H."/>
            <person name="Sheng Y."/>
            <person name="Liu T."/>
            <person name="Pan Y.S."/>
            <person name="Xia L.Y."/>
            <person name="Li J."/>
            <person name="Zhao F."/>
            <person name="Cao W.C."/>
        </authorList>
    </citation>
    <scope>NUCLEOTIDE SEQUENCE</scope>
    <source>
        <strain evidence="2">Rmic-2018</strain>
    </source>
</reference>
<dbReference type="AlphaFoldDB" id="A0A9J6ECN3"/>
<feature type="compositionally biased region" description="Polar residues" evidence="1">
    <location>
        <begin position="106"/>
        <end position="116"/>
    </location>
</feature>
<keyword evidence="3" id="KW-1185">Reference proteome</keyword>
<feature type="region of interest" description="Disordered" evidence="1">
    <location>
        <begin position="89"/>
        <end position="221"/>
    </location>
</feature>
<evidence type="ECO:0000313" key="3">
    <source>
        <dbReference type="Proteomes" id="UP000821866"/>
    </source>
</evidence>
<feature type="compositionally biased region" description="Low complexity" evidence="1">
    <location>
        <begin position="117"/>
        <end position="130"/>
    </location>
</feature>
<dbReference type="Proteomes" id="UP000821866">
    <property type="component" value="Chromosome 3"/>
</dbReference>
<accession>A0A9J6ECN3</accession>
<gene>
    <name evidence="2" type="ORF">HPB51_024036</name>
</gene>
<evidence type="ECO:0000313" key="2">
    <source>
        <dbReference type="EMBL" id="KAH8032259.1"/>
    </source>
</evidence>
<reference evidence="2" key="2">
    <citation type="submission" date="2021-09" db="EMBL/GenBank/DDBJ databases">
        <authorList>
            <person name="Jia N."/>
            <person name="Wang J."/>
            <person name="Shi W."/>
            <person name="Du L."/>
            <person name="Sun Y."/>
            <person name="Zhan W."/>
            <person name="Jiang J."/>
            <person name="Wang Q."/>
            <person name="Zhang B."/>
            <person name="Ji P."/>
            <person name="Sakyi L.B."/>
            <person name="Cui X."/>
            <person name="Yuan T."/>
            <person name="Jiang B."/>
            <person name="Yang W."/>
            <person name="Lam T.T.-Y."/>
            <person name="Chang Q."/>
            <person name="Ding S."/>
            <person name="Wang X."/>
            <person name="Zhu J."/>
            <person name="Ruan X."/>
            <person name="Zhao L."/>
            <person name="Wei J."/>
            <person name="Que T."/>
            <person name="Du C."/>
            <person name="Cheng J."/>
            <person name="Dai P."/>
            <person name="Han X."/>
            <person name="Huang E."/>
            <person name="Gao Y."/>
            <person name="Liu J."/>
            <person name="Shao H."/>
            <person name="Ye R."/>
            <person name="Li L."/>
            <person name="Wei W."/>
            <person name="Wang X."/>
            <person name="Wang C."/>
            <person name="Huo Q."/>
            <person name="Li W."/>
            <person name="Guo W."/>
            <person name="Chen H."/>
            <person name="Chen S."/>
            <person name="Zhou L."/>
            <person name="Zhou L."/>
            <person name="Ni X."/>
            <person name="Tian J."/>
            <person name="Zhou Y."/>
            <person name="Sheng Y."/>
            <person name="Liu T."/>
            <person name="Pan Y."/>
            <person name="Xia L."/>
            <person name="Li J."/>
            <person name="Zhao F."/>
            <person name="Cao W."/>
        </authorList>
    </citation>
    <scope>NUCLEOTIDE SEQUENCE</scope>
    <source>
        <strain evidence="2">Rmic-2018</strain>
        <tissue evidence="2">Larvae</tissue>
    </source>
</reference>
<organism evidence="2 3">
    <name type="scientific">Rhipicephalus microplus</name>
    <name type="common">Cattle tick</name>
    <name type="synonym">Boophilus microplus</name>
    <dbReference type="NCBI Taxonomy" id="6941"/>
    <lineage>
        <taxon>Eukaryota</taxon>
        <taxon>Metazoa</taxon>
        <taxon>Ecdysozoa</taxon>
        <taxon>Arthropoda</taxon>
        <taxon>Chelicerata</taxon>
        <taxon>Arachnida</taxon>
        <taxon>Acari</taxon>
        <taxon>Parasitiformes</taxon>
        <taxon>Ixodida</taxon>
        <taxon>Ixodoidea</taxon>
        <taxon>Ixodidae</taxon>
        <taxon>Rhipicephalinae</taxon>
        <taxon>Rhipicephalus</taxon>
        <taxon>Boophilus</taxon>
    </lineage>
</organism>
<dbReference type="EMBL" id="JABSTU010000005">
    <property type="protein sequence ID" value="KAH8032259.1"/>
    <property type="molecule type" value="Genomic_DNA"/>
</dbReference>
<evidence type="ECO:0000256" key="1">
    <source>
        <dbReference type="SAM" id="MobiDB-lite"/>
    </source>
</evidence>
<sequence>MITQMESLADTLAERRFSLRNELRTLQDENVQLHGALVRERRKLHGRDGRGSFIARGGRRLPPPMLPRRDSSFINPVRPLMCPPAPPRYQPISDNDSCNKDLTFEGTGSSASTSRVIPSASSIPGPSGTSRRGRGMTRGGRSAIHVAGAKKSANSKRGRASALRSRPRPSLRTLNRNDSNASSSSPAPTSPGFTLLAGPPLSTSPIPLAADSRPPAGENDINDLQIKLNNRNNKFAGKTFFSFFDSCTYLN</sequence>
<feature type="compositionally biased region" description="Basic residues" evidence="1">
    <location>
        <begin position="153"/>
        <end position="169"/>
    </location>
</feature>